<dbReference type="PANTHER" id="PTHR13947">
    <property type="entry name" value="GNAT FAMILY N-ACETYLTRANSFERASE"/>
    <property type="match status" value="1"/>
</dbReference>
<evidence type="ECO:0000313" key="4">
    <source>
        <dbReference type="Proteomes" id="UP001596138"/>
    </source>
</evidence>
<proteinExistence type="predicted"/>
<dbReference type="Gene3D" id="3.40.630.30">
    <property type="match status" value="1"/>
</dbReference>
<keyword evidence="3" id="KW-0012">Acyltransferase</keyword>
<dbReference type="RefSeq" id="WP_386766542.1">
    <property type="nucleotide sequence ID" value="NZ_JBHSTI010000008.1"/>
</dbReference>
<dbReference type="PANTHER" id="PTHR13947:SF37">
    <property type="entry name" value="LD18367P"/>
    <property type="match status" value="1"/>
</dbReference>
<reference evidence="4" key="1">
    <citation type="journal article" date="2019" name="Int. J. Syst. Evol. Microbiol.">
        <title>The Global Catalogue of Microorganisms (GCM) 10K type strain sequencing project: providing services to taxonomists for standard genome sequencing and annotation.</title>
        <authorList>
            <consortium name="The Broad Institute Genomics Platform"/>
            <consortium name="The Broad Institute Genome Sequencing Center for Infectious Disease"/>
            <person name="Wu L."/>
            <person name="Ma J."/>
        </authorList>
    </citation>
    <scope>NUCLEOTIDE SEQUENCE [LARGE SCALE GENOMIC DNA]</scope>
    <source>
        <strain evidence="4">CGMCC 4.7317</strain>
    </source>
</reference>
<protein>
    <submittedName>
        <fullName evidence="3">GNAT family N-acetyltransferase</fullName>
        <ecNumber evidence="3">2.3.-.-</ecNumber>
    </submittedName>
</protein>
<keyword evidence="4" id="KW-1185">Reference proteome</keyword>
<sequence>MGRSPVVVRPLAAAEIDSLAPLWAEFLDQEQAPVPGGVDIAERVRERILASDGSVHAGRRPTYRVVVAEVDGGPVGFASLSVVDRGLLSSTGAVVVDVVHVSSSYRKHGVGTALLREAAGFADEVAAGDVVVNVPPSQRDVNRFFARYGFAPMVVRRSAPIGQLRRRLGVDPRLDPRDITVDLTPVQRSLRRRVLLTPRRAVRP</sequence>
<evidence type="ECO:0000313" key="3">
    <source>
        <dbReference type="EMBL" id="MFC6238379.1"/>
    </source>
</evidence>
<evidence type="ECO:0000256" key="1">
    <source>
        <dbReference type="ARBA" id="ARBA00022679"/>
    </source>
</evidence>
<dbReference type="InterPro" id="IPR000182">
    <property type="entry name" value="GNAT_dom"/>
</dbReference>
<dbReference type="InterPro" id="IPR050769">
    <property type="entry name" value="NAT_camello-type"/>
</dbReference>
<comment type="caution">
    <text evidence="3">The sequence shown here is derived from an EMBL/GenBank/DDBJ whole genome shotgun (WGS) entry which is preliminary data.</text>
</comment>
<keyword evidence="1 3" id="KW-0808">Transferase</keyword>
<dbReference type="Pfam" id="PF00583">
    <property type="entry name" value="Acetyltransf_1"/>
    <property type="match status" value="1"/>
</dbReference>
<dbReference type="GO" id="GO:0016746">
    <property type="term" value="F:acyltransferase activity"/>
    <property type="evidence" value="ECO:0007669"/>
    <property type="project" value="UniProtKB-KW"/>
</dbReference>
<dbReference type="EC" id="2.3.-.-" evidence="3"/>
<gene>
    <name evidence="3" type="ORF">ACFQGU_10865</name>
</gene>
<accession>A0ABW1T1F7</accession>
<feature type="domain" description="N-acetyltransferase" evidence="2">
    <location>
        <begin position="6"/>
        <end position="171"/>
    </location>
</feature>
<dbReference type="PROSITE" id="PS51186">
    <property type="entry name" value="GNAT"/>
    <property type="match status" value="1"/>
</dbReference>
<dbReference type="EMBL" id="JBHSTI010000008">
    <property type="protein sequence ID" value="MFC6238379.1"/>
    <property type="molecule type" value="Genomic_DNA"/>
</dbReference>
<dbReference type="Proteomes" id="UP001596138">
    <property type="component" value="Unassembled WGS sequence"/>
</dbReference>
<organism evidence="3 4">
    <name type="scientific">Longivirga aurantiaca</name>
    <dbReference type="NCBI Taxonomy" id="1837743"/>
    <lineage>
        <taxon>Bacteria</taxon>
        <taxon>Bacillati</taxon>
        <taxon>Actinomycetota</taxon>
        <taxon>Actinomycetes</taxon>
        <taxon>Sporichthyales</taxon>
        <taxon>Sporichthyaceae</taxon>
        <taxon>Longivirga</taxon>
    </lineage>
</organism>
<dbReference type="InterPro" id="IPR016181">
    <property type="entry name" value="Acyl_CoA_acyltransferase"/>
</dbReference>
<name>A0ABW1T1F7_9ACTN</name>
<evidence type="ECO:0000259" key="2">
    <source>
        <dbReference type="PROSITE" id="PS51186"/>
    </source>
</evidence>
<dbReference type="SUPFAM" id="SSF55729">
    <property type="entry name" value="Acyl-CoA N-acyltransferases (Nat)"/>
    <property type="match status" value="1"/>
</dbReference>